<dbReference type="AlphaFoldDB" id="A0A2T4VZ18"/>
<dbReference type="Proteomes" id="UP000240811">
    <property type="component" value="Unassembled WGS sequence"/>
</dbReference>
<name>A0A2T4VZ18_9HYPH</name>
<dbReference type="PANTHER" id="PTHR46382">
    <property type="entry name" value="PHOSPHATIDATE CYTIDYLYLTRANSFERASE"/>
    <property type="match status" value="1"/>
</dbReference>
<keyword evidence="10 25" id="KW-0808">Transferase</keyword>
<evidence type="ECO:0000256" key="22">
    <source>
        <dbReference type="ARBA" id="ARBA00032743"/>
    </source>
</evidence>
<dbReference type="EMBL" id="PSQJ01000001">
    <property type="protein sequence ID" value="PTL87029.1"/>
    <property type="molecule type" value="Genomic_DNA"/>
</dbReference>
<comment type="similarity">
    <text evidence="5">Belongs to the CDS family.</text>
</comment>
<dbReference type="EC" id="2.7.7.41" evidence="6"/>
<evidence type="ECO:0000256" key="1">
    <source>
        <dbReference type="ARBA" id="ARBA00001698"/>
    </source>
</evidence>
<evidence type="ECO:0000256" key="7">
    <source>
        <dbReference type="ARBA" id="ARBA00019373"/>
    </source>
</evidence>
<evidence type="ECO:0000256" key="13">
    <source>
        <dbReference type="ARBA" id="ARBA00022989"/>
    </source>
</evidence>
<feature type="transmembrane region" description="Helical" evidence="24">
    <location>
        <begin position="130"/>
        <end position="151"/>
    </location>
</feature>
<dbReference type="GO" id="GO:0004605">
    <property type="term" value="F:phosphatidate cytidylyltransferase activity"/>
    <property type="evidence" value="ECO:0007669"/>
    <property type="project" value="UniProtKB-EC"/>
</dbReference>
<evidence type="ECO:0000256" key="5">
    <source>
        <dbReference type="ARBA" id="ARBA00010185"/>
    </source>
</evidence>
<feature type="transmembrane region" description="Helical" evidence="24">
    <location>
        <begin position="242"/>
        <end position="259"/>
    </location>
</feature>
<evidence type="ECO:0000256" key="10">
    <source>
        <dbReference type="ARBA" id="ARBA00022679"/>
    </source>
</evidence>
<evidence type="ECO:0000256" key="2">
    <source>
        <dbReference type="ARBA" id="ARBA00004651"/>
    </source>
</evidence>
<proteinExistence type="inferred from homology"/>
<comment type="pathway">
    <text evidence="3">Phospholipid metabolism; CDP-diacylglycerol biosynthesis; CDP-diacylglycerol from sn-glycerol 3-phosphate: step 3/3.</text>
</comment>
<keyword evidence="17" id="KW-1208">Phospholipid metabolism</keyword>
<keyword evidence="13 24" id="KW-1133">Transmembrane helix</keyword>
<gene>
    <name evidence="25" type="ORF">C4617_01100</name>
</gene>
<keyword evidence="14" id="KW-0443">Lipid metabolism</keyword>
<evidence type="ECO:0000256" key="17">
    <source>
        <dbReference type="ARBA" id="ARBA00023264"/>
    </source>
</evidence>
<dbReference type="PANTHER" id="PTHR46382:SF1">
    <property type="entry name" value="PHOSPHATIDATE CYTIDYLYLTRANSFERASE"/>
    <property type="match status" value="1"/>
</dbReference>
<evidence type="ECO:0000256" key="4">
    <source>
        <dbReference type="ARBA" id="ARBA00005189"/>
    </source>
</evidence>
<evidence type="ECO:0000256" key="12">
    <source>
        <dbReference type="ARBA" id="ARBA00022695"/>
    </source>
</evidence>
<keyword evidence="16" id="KW-0594">Phospholipid biosynthesis</keyword>
<keyword evidence="12 25" id="KW-0548">Nucleotidyltransferase</keyword>
<evidence type="ECO:0000256" key="20">
    <source>
        <dbReference type="ARBA" id="ARBA00032253"/>
    </source>
</evidence>
<feature type="transmembrane region" description="Helical" evidence="24">
    <location>
        <begin position="103"/>
        <end position="124"/>
    </location>
</feature>
<dbReference type="Pfam" id="PF01148">
    <property type="entry name" value="CTP_transf_1"/>
    <property type="match status" value="1"/>
</dbReference>
<evidence type="ECO:0000256" key="21">
    <source>
        <dbReference type="ARBA" id="ARBA00032396"/>
    </source>
</evidence>
<organism evidence="25 26">
    <name type="scientific">Candidatus Liberibacter europaeus</name>
    <dbReference type="NCBI Taxonomy" id="744859"/>
    <lineage>
        <taxon>Bacteria</taxon>
        <taxon>Pseudomonadati</taxon>
        <taxon>Pseudomonadota</taxon>
        <taxon>Alphaproteobacteria</taxon>
        <taxon>Hyphomicrobiales</taxon>
        <taxon>Rhizobiaceae</taxon>
        <taxon>Liberibacter</taxon>
    </lineage>
</organism>
<feature type="transmembrane region" description="Helical" evidence="24">
    <location>
        <begin position="172"/>
        <end position="205"/>
    </location>
</feature>
<sequence>MLQELRLRIFTGILTAGMFLSMLWMGGVLFRLLAVMIGLSIYYEWMNITKSFFVNLVGKTLEIIVLLVMSCMFVFGAFKPAIIVFLLYFLIDLLISVLWNRKFWRSLGIIYSVLLPVTMVYLRGDGFEGLFLMGFVLSVVWSTDVFAYFIGRYVGGPKIAPNISPGKTWAGSVGGAVCAICAGVVILSCFFLDYFWATIVLSALISVSSQLGDLLESFIKRYFCVKQSGWFLPGHGGVMDRVDGLIFACLVMATVAFLLDKNHGKQGLLLDRVLMIL</sequence>
<feature type="transmembrane region" description="Helical" evidence="24">
    <location>
        <begin position="63"/>
        <end position="91"/>
    </location>
</feature>
<evidence type="ECO:0000256" key="11">
    <source>
        <dbReference type="ARBA" id="ARBA00022692"/>
    </source>
</evidence>
<evidence type="ECO:0000256" key="3">
    <source>
        <dbReference type="ARBA" id="ARBA00005119"/>
    </source>
</evidence>
<evidence type="ECO:0000313" key="25">
    <source>
        <dbReference type="EMBL" id="PTL87029.1"/>
    </source>
</evidence>
<keyword evidence="15 24" id="KW-0472">Membrane</keyword>
<evidence type="ECO:0000256" key="19">
    <source>
        <dbReference type="ARBA" id="ARBA00031825"/>
    </source>
</evidence>
<evidence type="ECO:0000256" key="23">
    <source>
        <dbReference type="ARBA" id="ARBA00033406"/>
    </source>
</evidence>
<protein>
    <recommendedName>
        <fullName evidence="7">Phosphatidate cytidylyltransferase</fullName>
        <ecNumber evidence="6">2.7.7.41</ecNumber>
    </recommendedName>
    <alternativeName>
        <fullName evidence="20">CDP-DAG synthase</fullName>
    </alternativeName>
    <alternativeName>
        <fullName evidence="22">CDP-DG synthase</fullName>
    </alternativeName>
    <alternativeName>
        <fullName evidence="18">CDP-diacylglycerol synthase</fullName>
    </alternativeName>
    <alternativeName>
        <fullName evidence="21">CDP-diglyceride pyrophosphorylase</fullName>
    </alternativeName>
    <alternativeName>
        <fullName evidence="23">CDP-diglyceride synthase</fullName>
    </alternativeName>
    <alternativeName>
        <fullName evidence="19">CTP:phosphatidate cytidylyltransferase</fullName>
    </alternativeName>
</protein>
<dbReference type="GO" id="GO:0016024">
    <property type="term" value="P:CDP-diacylglycerol biosynthetic process"/>
    <property type="evidence" value="ECO:0007669"/>
    <property type="project" value="TreeGrafter"/>
</dbReference>
<evidence type="ECO:0000256" key="24">
    <source>
        <dbReference type="SAM" id="Phobius"/>
    </source>
</evidence>
<accession>A0A2T4VZ18</accession>
<comment type="pathway">
    <text evidence="4">Lipid metabolism.</text>
</comment>
<keyword evidence="9" id="KW-0444">Lipid biosynthesis</keyword>
<evidence type="ECO:0000256" key="18">
    <source>
        <dbReference type="ARBA" id="ARBA00029893"/>
    </source>
</evidence>
<keyword evidence="8" id="KW-1003">Cell membrane</keyword>
<evidence type="ECO:0000256" key="15">
    <source>
        <dbReference type="ARBA" id="ARBA00023136"/>
    </source>
</evidence>
<keyword evidence="11 24" id="KW-0812">Transmembrane</keyword>
<comment type="catalytic activity">
    <reaction evidence="1">
        <text>a 1,2-diacyl-sn-glycero-3-phosphate + CTP + H(+) = a CDP-1,2-diacyl-sn-glycerol + diphosphate</text>
        <dbReference type="Rhea" id="RHEA:16229"/>
        <dbReference type="ChEBI" id="CHEBI:15378"/>
        <dbReference type="ChEBI" id="CHEBI:33019"/>
        <dbReference type="ChEBI" id="CHEBI:37563"/>
        <dbReference type="ChEBI" id="CHEBI:58332"/>
        <dbReference type="ChEBI" id="CHEBI:58608"/>
        <dbReference type="EC" id="2.7.7.41"/>
    </reaction>
</comment>
<evidence type="ECO:0000256" key="16">
    <source>
        <dbReference type="ARBA" id="ARBA00023209"/>
    </source>
</evidence>
<comment type="subcellular location">
    <subcellularLocation>
        <location evidence="2">Cell membrane</location>
        <topology evidence="2">Multi-pass membrane protein</topology>
    </subcellularLocation>
</comment>
<feature type="transmembrane region" description="Helical" evidence="24">
    <location>
        <begin position="12"/>
        <end position="43"/>
    </location>
</feature>
<evidence type="ECO:0000256" key="9">
    <source>
        <dbReference type="ARBA" id="ARBA00022516"/>
    </source>
</evidence>
<dbReference type="GO" id="GO:0005886">
    <property type="term" value="C:plasma membrane"/>
    <property type="evidence" value="ECO:0007669"/>
    <property type="project" value="UniProtKB-SubCell"/>
</dbReference>
<comment type="caution">
    <text evidence="25">The sequence shown here is derived from an EMBL/GenBank/DDBJ whole genome shotgun (WGS) entry which is preliminary data.</text>
</comment>
<evidence type="ECO:0000256" key="8">
    <source>
        <dbReference type="ARBA" id="ARBA00022475"/>
    </source>
</evidence>
<evidence type="ECO:0000256" key="6">
    <source>
        <dbReference type="ARBA" id="ARBA00012487"/>
    </source>
</evidence>
<evidence type="ECO:0000313" key="26">
    <source>
        <dbReference type="Proteomes" id="UP000240811"/>
    </source>
</evidence>
<evidence type="ECO:0000256" key="14">
    <source>
        <dbReference type="ARBA" id="ARBA00023098"/>
    </source>
</evidence>
<reference evidence="26" key="1">
    <citation type="submission" date="2018-02" db="EMBL/GenBank/DDBJ databases">
        <title>Genome sequence of Candidatus Liberibacter europaeus.</title>
        <authorList>
            <person name="Frampton R.A."/>
            <person name="Thompson S.M."/>
            <person name="David C."/>
            <person name="Addison S.M."/>
            <person name="Smith G.R."/>
        </authorList>
    </citation>
    <scope>NUCLEOTIDE SEQUENCE [LARGE SCALE GENOMIC DNA]</scope>
</reference>